<feature type="binding site" evidence="8">
    <location>
        <position position="69"/>
    </location>
    <ligand>
        <name>substrate</name>
    </ligand>
</feature>
<organism evidence="10 11">
    <name type="scientific">Sessilibacter corallicola</name>
    <dbReference type="NCBI Taxonomy" id="2904075"/>
    <lineage>
        <taxon>Bacteria</taxon>
        <taxon>Pseudomonadati</taxon>
        <taxon>Pseudomonadota</taxon>
        <taxon>Gammaproteobacteria</taxon>
        <taxon>Cellvibrionales</taxon>
        <taxon>Cellvibrionaceae</taxon>
        <taxon>Sessilibacter</taxon>
    </lineage>
</organism>
<keyword evidence="4 8" id="KW-0547">Nucleotide-binding</keyword>
<keyword evidence="5 8" id="KW-0418">Kinase</keyword>
<dbReference type="HAMAP" id="MF_00020">
    <property type="entry name" value="Acetate_kinase"/>
    <property type="match status" value="1"/>
</dbReference>
<reference evidence="10 11" key="1">
    <citation type="submission" date="2024-04" db="EMBL/GenBank/DDBJ databases">
        <title>Draft genome sequence of Sessilibacter corallicola NBRC 116591.</title>
        <authorList>
            <person name="Miyakawa T."/>
            <person name="Kusuya Y."/>
            <person name="Miura T."/>
        </authorList>
    </citation>
    <scope>NUCLEOTIDE SEQUENCE [LARGE SCALE GENOMIC DNA]</scope>
    <source>
        <strain evidence="10 11">KU-00831-HH</strain>
    </source>
</reference>
<feature type="binding site" evidence="8">
    <location>
        <position position="16"/>
    </location>
    <ligand>
        <name>ATP</name>
        <dbReference type="ChEBI" id="CHEBI:30616"/>
    </ligand>
</feature>
<keyword evidence="1 8" id="KW-0963">Cytoplasm</keyword>
<keyword evidence="11" id="KW-1185">Reference proteome</keyword>
<comment type="catalytic activity">
    <reaction evidence="8">
        <text>acetate + ATP = acetyl phosphate + ADP</text>
        <dbReference type="Rhea" id="RHEA:11352"/>
        <dbReference type="ChEBI" id="CHEBI:22191"/>
        <dbReference type="ChEBI" id="CHEBI:30089"/>
        <dbReference type="ChEBI" id="CHEBI:30616"/>
        <dbReference type="ChEBI" id="CHEBI:456216"/>
        <dbReference type="EC" id="2.7.2.1"/>
    </reaction>
</comment>
<dbReference type="Gene3D" id="3.30.420.40">
    <property type="match status" value="2"/>
</dbReference>
<feature type="binding site" evidence="8">
    <location>
        <begin position="304"/>
        <end position="308"/>
    </location>
    <ligand>
        <name>ATP</name>
        <dbReference type="ChEBI" id="CHEBI:30616"/>
    </ligand>
</feature>
<comment type="subunit">
    <text evidence="8">Homodimer.</text>
</comment>
<evidence type="ECO:0000256" key="2">
    <source>
        <dbReference type="ARBA" id="ARBA00022679"/>
    </source>
</evidence>
<comment type="pathway">
    <text evidence="8">Metabolic intermediate biosynthesis; acetyl-CoA biosynthesis; acetyl-CoA from acetate: step 1/2.</text>
</comment>
<dbReference type="PIRSF" id="PIRSF000722">
    <property type="entry name" value="Acetate_prop_kin"/>
    <property type="match status" value="1"/>
</dbReference>
<comment type="cofactor">
    <cofactor evidence="8">
        <name>Mg(2+)</name>
        <dbReference type="ChEBI" id="CHEBI:18420"/>
    </cofactor>
    <cofactor evidence="8">
        <name>Mn(2+)</name>
        <dbReference type="ChEBI" id="CHEBI:29035"/>
    </cofactor>
    <text evidence="8">Mg(2+). Can also accept Mn(2+).</text>
</comment>
<name>A0ABQ0A5P5_9GAMM</name>
<comment type="caution">
    <text evidence="10">The sequence shown here is derived from an EMBL/GenBank/DDBJ whole genome shotgun (WGS) entry which is preliminary data.</text>
</comment>
<dbReference type="RefSeq" id="WP_353301747.1">
    <property type="nucleotide sequence ID" value="NZ_BAABWN010000002.1"/>
</dbReference>
<dbReference type="Proteomes" id="UP001465153">
    <property type="component" value="Unassembled WGS sequence"/>
</dbReference>
<feature type="site" description="Transition state stabilizer" evidence="8">
    <location>
        <position position="157"/>
    </location>
</feature>
<evidence type="ECO:0000313" key="10">
    <source>
        <dbReference type="EMBL" id="GAA6166974.1"/>
    </source>
</evidence>
<evidence type="ECO:0000313" key="11">
    <source>
        <dbReference type="Proteomes" id="UP001465153"/>
    </source>
</evidence>
<dbReference type="EC" id="2.7.2.1" evidence="8"/>
<evidence type="ECO:0000256" key="5">
    <source>
        <dbReference type="ARBA" id="ARBA00022777"/>
    </source>
</evidence>
<feature type="active site" description="Proton donor/acceptor" evidence="8">
    <location>
        <position position="126"/>
    </location>
</feature>
<comment type="function">
    <text evidence="8">Catalyzes the formation of acetyl phosphate from acetate and ATP. Can also catalyze the reverse reaction.</text>
</comment>
<evidence type="ECO:0000256" key="9">
    <source>
        <dbReference type="RuleBase" id="RU003835"/>
    </source>
</evidence>
<protein>
    <recommendedName>
        <fullName evidence="8">Acetate kinase</fullName>
        <ecNumber evidence="8">2.7.2.1</ecNumber>
    </recommendedName>
    <alternativeName>
        <fullName evidence="8">Acetokinase</fullName>
    </alternativeName>
</protein>
<evidence type="ECO:0000256" key="1">
    <source>
        <dbReference type="ARBA" id="ARBA00022490"/>
    </source>
</evidence>
<dbReference type="PRINTS" id="PR00471">
    <property type="entry name" value="ACETATEKNASE"/>
</dbReference>
<dbReference type="SUPFAM" id="SSF53067">
    <property type="entry name" value="Actin-like ATPase domain"/>
    <property type="match status" value="2"/>
</dbReference>
<proteinExistence type="inferred from homology"/>
<keyword evidence="3 8" id="KW-0479">Metal-binding</keyword>
<gene>
    <name evidence="8" type="primary">ackA</name>
    <name evidence="10" type="ORF">NBRC116591_07840</name>
</gene>
<dbReference type="Pfam" id="PF00871">
    <property type="entry name" value="Acetate_kinase"/>
    <property type="match status" value="1"/>
</dbReference>
<comment type="subcellular location">
    <subcellularLocation>
        <location evidence="8">Cytoplasm</location>
    </subcellularLocation>
</comment>
<dbReference type="NCBIfam" id="TIGR00016">
    <property type="entry name" value="ackA"/>
    <property type="match status" value="1"/>
</dbReference>
<feature type="binding site" evidence="8">
    <location>
        <begin position="184"/>
        <end position="188"/>
    </location>
    <ligand>
        <name>ATP</name>
        <dbReference type="ChEBI" id="CHEBI:30616"/>
    </ligand>
</feature>
<dbReference type="InterPro" id="IPR000890">
    <property type="entry name" value="Aliphatic_acid_kin_short-chain"/>
</dbReference>
<keyword evidence="7 8" id="KW-0460">Magnesium</keyword>
<dbReference type="EMBL" id="BAABWN010000002">
    <property type="protein sequence ID" value="GAA6166974.1"/>
    <property type="molecule type" value="Genomic_DNA"/>
</dbReference>
<evidence type="ECO:0000256" key="4">
    <source>
        <dbReference type="ARBA" id="ARBA00022741"/>
    </source>
</evidence>
<keyword evidence="2 8" id="KW-0808">Transferase</keyword>
<feature type="binding site" evidence="8">
    <location>
        <position position="9"/>
    </location>
    <ligand>
        <name>Mg(2+)</name>
        <dbReference type="ChEBI" id="CHEBI:18420"/>
    </ligand>
</feature>
<feature type="binding site" evidence="8">
    <location>
        <begin position="259"/>
        <end position="261"/>
    </location>
    <ligand>
        <name>ATP</name>
        <dbReference type="ChEBI" id="CHEBI:30616"/>
    </ligand>
</feature>
<dbReference type="PANTHER" id="PTHR21060">
    <property type="entry name" value="ACETATE KINASE"/>
    <property type="match status" value="1"/>
</dbReference>
<feature type="site" description="Transition state stabilizer" evidence="8">
    <location>
        <position position="217"/>
    </location>
</feature>
<keyword evidence="6 8" id="KW-0067">ATP-binding</keyword>
<evidence type="ECO:0000256" key="7">
    <source>
        <dbReference type="ARBA" id="ARBA00022842"/>
    </source>
</evidence>
<feature type="binding site" evidence="8">
    <location>
        <position position="355"/>
    </location>
    <ligand>
        <name>Mg(2+)</name>
        <dbReference type="ChEBI" id="CHEBI:18420"/>
    </ligand>
</feature>
<evidence type="ECO:0000256" key="8">
    <source>
        <dbReference type="HAMAP-Rule" id="MF_00020"/>
    </source>
</evidence>
<dbReference type="GO" id="GO:0016301">
    <property type="term" value="F:kinase activity"/>
    <property type="evidence" value="ECO:0007669"/>
    <property type="project" value="UniProtKB-KW"/>
</dbReference>
<accession>A0ABQ0A5P5</accession>
<evidence type="ECO:0000256" key="3">
    <source>
        <dbReference type="ARBA" id="ARBA00022723"/>
    </source>
</evidence>
<evidence type="ECO:0000256" key="6">
    <source>
        <dbReference type="ARBA" id="ARBA00022840"/>
    </source>
</evidence>
<dbReference type="InterPro" id="IPR043129">
    <property type="entry name" value="ATPase_NBD"/>
</dbReference>
<dbReference type="InterPro" id="IPR004372">
    <property type="entry name" value="Ac/propionate_kinase"/>
</dbReference>
<dbReference type="PANTHER" id="PTHR21060:SF21">
    <property type="entry name" value="ACETATE KINASE"/>
    <property type="match status" value="1"/>
</dbReference>
<comment type="similarity">
    <text evidence="8 9">Belongs to the acetokinase family.</text>
</comment>
<sequence length="375" mass="41347">MSDVLLTLNAGSSNLKYSLWHLPDLISIEQGKIEFKPDKDLNLDAALVQLMDHIYESHGNKSVRIIGHRLVHGGTQFYEPTLLNESIEEQIKQLIPLAPLHLPSELAAIGFIARRYPEIKQVACFDTAFHKTQNSLYQQFALPKEYAKNGILRYGFHGLSYEYIASVAHECIDVQHRSRLIVAHLGNGASMCAMSDLKSVTTTMGFTALDGLMMGTRCGELDAGVVLYLMQYLGLNDQQIESILYKQSGLLGVSGISSDVRELEASNDKNASIALELFAFRAAQKLAGLIPALGGLDGIVFTGGIGENSAFIREKILFHLAWLGIQLDVNANQNHSSAIHAANSLVGIYRIPTNEEKMLATHTYTFLSQQIMRLS</sequence>